<dbReference type="AlphaFoldDB" id="A0A183BP88"/>
<keyword evidence="2" id="KW-1185">Reference proteome</keyword>
<accession>A0A183BP88</accession>
<evidence type="ECO:0000256" key="1">
    <source>
        <dbReference type="SAM" id="MobiDB-lite"/>
    </source>
</evidence>
<sequence>MHHIHSELMATPVQMRQPYIALNFPAHTAQQANIPAYAACGPQQNAHQPHHPQFNFGLSRLIPAWFLAVTPSAGGRRELGRDDRSLTRSANSQSEVGRDYHSVSNLSPIRQHPYHQGGGRANSFSGLGGRTRRDFGRFGSWDNRRH</sequence>
<evidence type="ECO:0000313" key="3">
    <source>
        <dbReference type="WBParaSite" id="GPLIN_000242400"/>
    </source>
</evidence>
<protein>
    <submittedName>
        <fullName evidence="3">Uncharacterized protein</fullName>
    </submittedName>
</protein>
<reference evidence="2" key="1">
    <citation type="submission" date="2013-12" db="EMBL/GenBank/DDBJ databases">
        <authorList>
            <person name="Aslett M."/>
        </authorList>
    </citation>
    <scope>NUCLEOTIDE SEQUENCE [LARGE SCALE GENOMIC DNA]</scope>
    <source>
        <strain evidence="2">Lindley</strain>
    </source>
</reference>
<name>A0A183BP88_GLOPA</name>
<feature type="region of interest" description="Disordered" evidence="1">
    <location>
        <begin position="74"/>
        <end position="102"/>
    </location>
</feature>
<reference evidence="2" key="2">
    <citation type="submission" date="2014-05" db="EMBL/GenBank/DDBJ databases">
        <title>The genome and life-stage specific transcriptomes of Globodera pallida elucidate key aspects of plant parasitism by a cyst nematode.</title>
        <authorList>
            <person name="Cotton J.A."/>
            <person name="Lilley C.J."/>
            <person name="Jones L.M."/>
            <person name="Kikuchi T."/>
            <person name="Reid A.J."/>
            <person name="Thorpe P."/>
            <person name="Tsai I.J."/>
            <person name="Beasley H."/>
            <person name="Blok V."/>
            <person name="Cock P.J.A."/>
            <person name="Van den Akker S.E."/>
            <person name="Holroyd N."/>
            <person name="Hunt M."/>
            <person name="Mantelin S."/>
            <person name="Naghra H."/>
            <person name="Pain A."/>
            <person name="Palomares-Rius J.E."/>
            <person name="Zarowiecki M."/>
            <person name="Berriman M."/>
            <person name="Jones J.T."/>
            <person name="Urwin P.E."/>
        </authorList>
    </citation>
    <scope>NUCLEOTIDE SEQUENCE [LARGE SCALE GENOMIC DNA]</scope>
    <source>
        <strain evidence="2">Lindley</strain>
    </source>
</reference>
<dbReference type="Proteomes" id="UP000050741">
    <property type="component" value="Unassembled WGS sequence"/>
</dbReference>
<feature type="compositionally biased region" description="Basic and acidic residues" evidence="1">
    <location>
        <begin position="75"/>
        <end position="86"/>
    </location>
</feature>
<organism evidence="2 3">
    <name type="scientific">Globodera pallida</name>
    <name type="common">Potato cyst nematode worm</name>
    <name type="synonym">Heterodera pallida</name>
    <dbReference type="NCBI Taxonomy" id="36090"/>
    <lineage>
        <taxon>Eukaryota</taxon>
        <taxon>Metazoa</taxon>
        <taxon>Ecdysozoa</taxon>
        <taxon>Nematoda</taxon>
        <taxon>Chromadorea</taxon>
        <taxon>Rhabditida</taxon>
        <taxon>Tylenchina</taxon>
        <taxon>Tylenchomorpha</taxon>
        <taxon>Tylenchoidea</taxon>
        <taxon>Heteroderidae</taxon>
        <taxon>Heteroderinae</taxon>
        <taxon>Globodera</taxon>
    </lineage>
</organism>
<reference evidence="3" key="3">
    <citation type="submission" date="2016-06" db="UniProtKB">
        <authorList>
            <consortium name="WormBaseParasite"/>
        </authorList>
    </citation>
    <scope>IDENTIFICATION</scope>
</reference>
<proteinExistence type="predicted"/>
<dbReference type="WBParaSite" id="GPLIN_000242400">
    <property type="protein sequence ID" value="GPLIN_000242400"/>
    <property type="gene ID" value="GPLIN_000242400"/>
</dbReference>
<evidence type="ECO:0000313" key="2">
    <source>
        <dbReference type="Proteomes" id="UP000050741"/>
    </source>
</evidence>